<dbReference type="SMART" id="SM00325">
    <property type="entry name" value="RhoGEF"/>
    <property type="match status" value="1"/>
</dbReference>
<feature type="region of interest" description="Disordered" evidence="1">
    <location>
        <begin position="1"/>
        <end position="49"/>
    </location>
</feature>
<dbReference type="AlphaFoldDB" id="A0A4S4LE84"/>
<evidence type="ECO:0000313" key="4">
    <source>
        <dbReference type="Proteomes" id="UP000308199"/>
    </source>
</evidence>
<evidence type="ECO:0000313" key="3">
    <source>
        <dbReference type="EMBL" id="THH10162.1"/>
    </source>
</evidence>
<feature type="compositionally biased region" description="Pro residues" evidence="1">
    <location>
        <begin position="25"/>
        <end position="45"/>
    </location>
</feature>
<dbReference type="Pfam" id="PF00621">
    <property type="entry name" value="RhoGEF"/>
    <property type="match status" value="1"/>
</dbReference>
<gene>
    <name evidence="3" type="ORF">EW145_g1527</name>
</gene>
<feature type="region of interest" description="Disordered" evidence="1">
    <location>
        <begin position="518"/>
        <end position="549"/>
    </location>
</feature>
<sequence>MYSGNNTPLTVLKALPPPAKDDDLPPPPPSSLRDIAPPPPPPLLPPKFTLDNLPDNSSDMFSGDSRHVPPLRQLQEEMQRGRKKVNPFVDLIETERIFVDTLSGIIRKVAAAWSRSNLPPPELDLMFRAVEAVFKANRSFQSKLKEIGTNPSSPRAIGDLLMKWIDQLDSPYTNYCSTYLSGFDTWELVQGNQRLPGVLDAFSTSNPPHQSGFQHWSLDILFSLPRIRIKYYQKLYGRLLKSSAPGKSTDKKLVEAVGKLERLLAIVEERSSIPLPGPLQVIESTDEVVIDTREIDKERQRQDQNEPPETSANGRILSKETIWHQEEQPIRTSVESSTRGSTLSSGQRSSRDTALTSEGRSSVSSLSMSMSDLERRLATSRCRDLFTMNPRSVRLSINSPNLPYTRELRLSGDTVVHFTPKSTNIGVIHRHGHIFLLTDLFLVCERMTPDDRINSDSEHADMWLCYPPLAAKHLRVFPLDDNSLEITVLKKEIMIFHFDSLARRDYVMREFNSTTSLAAALPPPSKQAPSPLPAMNNLSQPSAEADRYSNASATGSFSLIVNSLSRAPSPSSGDPSMQRIDPVRTLTNDTTSPILSPSSRSPSIREGGPFGLPPYSPSTELTAPSQILSSGLSVHRPSEPSSFGPDQVIPPPRGESSLPITSPPNSVGLTGYPLRPNINEGPPSFSPGQIIPQRGDTVRGPPLINAIPSRSAANPLPLIGMNTTMSPPPMSGMNTVPKNMMNPPHMHGMNVAAQAQQVGSIGMPPRSGSLGPRPPMSGPGHVPGHFPPGPDSIYAYYQQMPPHPRAPFSNPGRPSSDPAHQGGLRKSSSLYSLGSQYDPYQQPPRSAPPMPNMPNGMPSNRTHSHGGLEEGVSLRPMLPSAALPRIASAASALGLDDSPPPSPIEAVHSGPVETAILATMKCKVFLQQQHAQWKSLGSAKLTLYEQRPTMIKQLVVEADNKDNTVLISTIVLTDGVERVGKTGVAIELSDSGGAHGHCLYDTAQEREVCWRSIPKFTGRV</sequence>
<name>A0A4S4LE84_9AGAM</name>
<evidence type="ECO:0000256" key="1">
    <source>
        <dbReference type="SAM" id="MobiDB-lite"/>
    </source>
</evidence>
<evidence type="ECO:0000259" key="2">
    <source>
        <dbReference type="PROSITE" id="PS50010"/>
    </source>
</evidence>
<dbReference type="InterPro" id="IPR000219">
    <property type="entry name" value="DH_dom"/>
</dbReference>
<feature type="compositionally biased region" description="Basic and acidic residues" evidence="1">
    <location>
        <begin position="317"/>
        <end position="329"/>
    </location>
</feature>
<dbReference type="OrthoDB" id="6244550at2759"/>
<dbReference type="SUPFAM" id="SSF48065">
    <property type="entry name" value="DBL homology domain (DH-domain)"/>
    <property type="match status" value="1"/>
</dbReference>
<dbReference type="GO" id="GO:0005085">
    <property type="term" value="F:guanyl-nucleotide exchange factor activity"/>
    <property type="evidence" value="ECO:0007669"/>
    <property type="project" value="InterPro"/>
</dbReference>
<feature type="compositionally biased region" description="Low complexity" evidence="1">
    <location>
        <begin position="762"/>
        <end position="771"/>
    </location>
</feature>
<feature type="compositionally biased region" description="Polar residues" evidence="1">
    <location>
        <begin position="330"/>
        <end position="356"/>
    </location>
</feature>
<dbReference type="EMBL" id="SGPK01000043">
    <property type="protein sequence ID" value="THH10162.1"/>
    <property type="molecule type" value="Genomic_DNA"/>
</dbReference>
<feature type="region of interest" description="Disordered" evidence="1">
    <location>
        <begin position="296"/>
        <end position="370"/>
    </location>
</feature>
<protein>
    <recommendedName>
        <fullName evidence="2">DH domain-containing protein</fullName>
    </recommendedName>
</protein>
<feature type="compositionally biased region" description="Pro residues" evidence="1">
    <location>
        <begin position="521"/>
        <end position="532"/>
    </location>
</feature>
<feature type="domain" description="DH" evidence="2">
    <location>
        <begin position="83"/>
        <end position="270"/>
    </location>
</feature>
<organism evidence="3 4">
    <name type="scientific">Phellinidium pouzarii</name>
    <dbReference type="NCBI Taxonomy" id="167371"/>
    <lineage>
        <taxon>Eukaryota</taxon>
        <taxon>Fungi</taxon>
        <taxon>Dikarya</taxon>
        <taxon>Basidiomycota</taxon>
        <taxon>Agaricomycotina</taxon>
        <taxon>Agaricomycetes</taxon>
        <taxon>Hymenochaetales</taxon>
        <taxon>Hymenochaetaceae</taxon>
        <taxon>Phellinidium</taxon>
    </lineage>
</organism>
<feature type="compositionally biased region" description="Polar residues" evidence="1">
    <location>
        <begin position="565"/>
        <end position="575"/>
    </location>
</feature>
<dbReference type="InterPro" id="IPR035899">
    <property type="entry name" value="DBL_dom_sf"/>
</dbReference>
<dbReference type="Proteomes" id="UP000308199">
    <property type="component" value="Unassembled WGS sequence"/>
</dbReference>
<feature type="region of interest" description="Disordered" evidence="1">
    <location>
        <begin position="565"/>
        <end position="672"/>
    </location>
</feature>
<reference evidence="3 4" key="1">
    <citation type="submission" date="2019-02" db="EMBL/GenBank/DDBJ databases">
        <title>Genome sequencing of the rare red list fungi Phellinidium pouzarii.</title>
        <authorList>
            <person name="Buettner E."/>
            <person name="Kellner H."/>
        </authorList>
    </citation>
    <scope>NUCLEOTIDE SEQUENCE [LARGE SCALE GENOMIC DNA]</scope>
    <source>
        <strain evidence="3 4">DSM 108285</strain>
    </source>
</reference>
<dbReference type="Gene3D" id="1.20.900.10">
    <property type="entry name" value="Dbl homology (DH) domain"/>
    <property type="match status" value="1"/>
</dbReference>
<feature type="compositionally biased region" description="Polar residues" evidence="1">
    <location>
        <begin position="617"/>
        <end position="632"/>
    </location>
</feature>
<feature type="compositionally biased region" description="Polar residues" evidence="1">
    <location>
        <begin position="658"/>
        <end position="668"/>
    </location>
</feature>
<proteinExistence type="predicted"/>
<feature type="compositionally biased region" description="Low complexity" evidence="1">
    <location>
        <begin position="357"/>
        <end position="370"/>
    </location>
</feature>
<feature type="compositionally biased region" description="Pro residues" evidence="1">
    <location>
        <begin position="841"/>
        <end position="852"/>
    </location>
</feature>
<feature type="region of interest" description="Disordered" evidence="1">
    <location>
        <begin position="755"/>
        <end position="871"/>
    </location>
</feature>
<accession>A0A4S4LE84</accession>
<feature type="compositionally biased region" description="Low complexity" evidence="1">
    <location>
        <begin position="592"/>
        <end position="605"/>
    </location>
</feature>
<comment type="caution">
    <text evidence="3">The sequence shown here is derived from an EMBL/GenBank/DDBJ whole genome shotgun (WGS) entry which is preliminary data.</text>
</comment>
<keyword evidence="4" id="KW-1185">Reference proteome</keyword>
<feature type="compositionally biased region" description="Polar residues" evidence="1">
    <location>
        <begin position="826"/>
        <end position="835"/>
    </location>
</feature>
<dbReference type="PROSITE" id="PS50010">
    <property type="entry name" value="DH_2"/>
    <property type="match status" value="1"/>
</dbReference>